<evidence type="ECO:0000256" key="3">
    <source>
        <dbReference type="ARBA" id="ARBA00022454"/>
    </source>
</evidence>
<evidence type="ECO:0000256" key="2">
    <source>
        <dbReference type="ARBA" id="ARBA00004286"/>
    </source>
</evidence>
<comment type="subcellular location">
    <subcellularLocation>
        <location evidence="2">Chromosome</location>
    </subcellularLocation>
    <subcellularLocation>
        <location evidence="1">Nucleus</location>
    </subcellularLocation>
</comment>
<comment type="caution">
    <text evidence="8">The sequence shown here is derived from an EMBL/GenBank/DDBJ whole genome shotgun (WGS) entry which is preliminary data.</text>
</comment>
<evidence type="ECO:0000313" key="8">
    <source>
        <dbReference type="EMBL" id="KAG0473288.1"/>
    </source>
</evidence>
<name>A0A835UTE6_VANPL</name>
<dbReference type="InterPro" id="IPR046341">
    <property type="entry name" value="SET_dom_sf"/>
</dbReference>
<evidence type="ECO:0000256" key="6">
    <source>
        <dbReference type="ARBA" id="ARBA00022691"/>
    </source>
</evidence>
<evidence type="ECO:0000313" key="9">
    <source>
        <dbReference type="Proteomes" id="UP000636800"/>
    </source>
</evidence>
<dbReference type="InterPro" id="IPR050777">
    <property type="entry name" value="SET2_Histone-Lys_MeTrsfase"/>
</dbReference>
<dbReference type="Proteomes" id="UP000636800">
    <property type="component" value="Chromosome 7"/>
</dbReference>
<keyword evidence="9" id="KW-1185">Reference proteome</keyword>
<dbReference type="AlphaFoldDB" id="A0A835UTE6"/>
<keyword evidence="6" id="KW-0949">S-adenosyl-L-methionine</keyword>
<evidence type="ECO:0000256" key="1">
    <source>
        <dbReference type="ARBA" id="ARBA00004123"/>
    </source>
</evidence>
<dbReference type="Gene3D" id="2.170.270.10">
    <property type="entry name" value="SET domain"/>
    <property type="match status" value="1"/>
</dbReference>
<dbReference type="EMBL" id="JADCNL010000007">
    <property type="protein sequence ID" value="KAG0473288.1"/>
    <property type="molecule type" value="Genomic_DNA"/>
</dbReference>
<dbReference type="OrthoDB" id="689496at2759"/>
<dbReference type="GO" id="GO:0005634">
    <property type="term" value="C:nucleus"/>
    <property type="evidence" value="ECO:0007669"/>
    <property type="project" value="UniProtKB-SubCell"/>
</dbReference>
<dbReference type="PANTHER" id="PTHR22884">
    <property type="entry name" value="SET DOMAIN PROTEINS"/>
    <property type="match status" value="1"/>
</dbReference>
<dbReference type="GO" id="GO:0008168">
    <property type="term" value="F:methyltransferase activity"/>
    <property type="evidence" value="ECO:0007669"/>
    <property type="project" value="UniProtKB-KW"/>
</dbReference>
<organism evidence="8 9">
    <name type="scientific">Vanilla planifolia</name>
    <name type="common">Vanilla</name>
    <dbReference type="NCBI Taxonomy" id="51239"/>
    <lineage>
        <taxon>Eukaryota</taxon>
        <taxon>Viridiplantae</taxon>
        <taxon>Streptophyta</taxon>
        <taxon>Embryophyta</taxon>
        <taxon>Tracheophyta</taxon>
        <taxon>Spermatophyta</taxon>
        <taxon>Magnoliopsida</taxon>
        <taxon>Liliopsida</taxon>
        <taxon>Asparagales</taxon>
        <taxon>Orchidaceae</taxon>
        <taxon>Vanilloideae</taxon>
        <taxon>Vanilleae</taxon>
        <taxon>Vanilla</taxon>
    </lineage>
</organism>
<evidence type="ECO:0000256" key="7">
    <source>
        <dbReference type="ARBA" id="ARBA00023242"/>
    </source>
</evidence>
<evidence type="ECO:0000256" key="5">
    <source>
        <dbReference type="ARBA" id="ARBA00022679"/>
    </source>
</evidence>
<keyword evidence="3" id="KW-0158">Chromosome</keyword>
<accession>A0A835UTE6</accession>
<sequence>MMYLTKRIKRRAKMMVSSAHVFSPAGLTAASSEIAFCGMLLSSCSKSCKCGGSCVNKPFQYRPIKKMKQVKTEKCGSGLVAEEDIKQGDFVIEYVGEDAALKLLISEATPSPSMKAVLHEKYDFPCGRCNIEILKIHRSRRRRRTLDGMLPKRVPDKRENFNLVAQEKFFKEKHILLCGAARYEQRERDVRQSITFNGIVVSTKVRIWSRHEMVWKVA</sequence>
<dbReference type="GO" id="GO:0032259">
    <property type="term" value="P:methylation"/>
    <property type="evidence" value="ECO:0007669"/>
    <property type="project" value="UniProtKB-KW"/>
</dbReference>
<dbReference type="GO" id="GO:0005694">
    <property type="term" value="C:chromosome"/>
    <property type="evidence" value="ECO:0007669"/>
    <property type="project" value="UniProtKB-SubCell"/>
</dbReference>
<keyword evidence="4" id="KW-0489">Methyltransferase</keyword>
<evidence type="ECO:0000256" key="4">
    <source>
        <dbReference type="ARBA" id="ARBA00022603"/>
    </source>
</evidence>
<gene>
    <name evidence="8" type="ORF">HPP92_015145</name>
</gene>
<keyword evidence="5" id="KW-0808">Transferase</keyword>
<dbReference type="SUPFAM" id="SSF82199">
    <property type="entry name" value="SET domain"/>
    <property type="match status" value="1"/>
</dbReference>
<keyword evidence="7" id="KW-0539">Nucleus</keyword>
<proteinExistence type="predicted"/>
<protein>
    <submittedName>
        <fullName evidence="8">Uncharacterized protein</fullName>
    </submittedName>
</protein>
<reference evidence="8 9" key="1">
    <citation type="journal article" date="2020" name="Nat. Food">
        <title>A phased Vanilla planifolia genome enables genetic improvement of flavour and production.</title>
        <authorList>
            <person name="Hasing T."/>
            <person name="Tang H."/>
            <person name="Brym M."/>
            <person name="Khazi F."/>
            <person name="Huang T."/>
            <person name="Chambers A.H."/>
        </authorList>
    </citation>
    <scope>NUCLEOTIDE SEQUENCE [LARGE SCALE GENOMIC DNA]</scope>
    <source>
        <tissue evidence="8">Leaf</tissue>
    </source>
</reference>